<dbReference type="Gene3D" id="1.10.510.10">
    <property type="entry name" value="Transferase(Phosphotransferase) domain 1"/>
    <property type="match status" value="1"/>
</dbReference>
<reference evidence="2 3" key="1">
    <citation type="submission" date="2020-08" db="EMBL/GenBank/DDBJ databases">
        <title>Genome Sequencing of Nocardia wallacei strain FMUON74 and assembly.</title>
        <authorList>
            <person name="Toyokawa M."/>
            <person name="Uesaka K."/>
        </authorList>
    </citation>
    <scope>NUCLEOTIDE SEQUENCE [LARGE SCALE GENOMIC DNA]</scope>
    <source>
        <strain evidence="2 3">FMUON74</strain>
    </source>
</reference>
<dbReference type="InterPro" id="IPR011009">
    <property type="entry name" value="Kinase-like_dom_sf"/>
</dbReference>
<dbReference type="KEGG" id="nwl:NWFMUON74_64760"/>
<dbReference type="Proteomes" id="UP000516173">
    <property type="component" value="Chromosome"/>
</dbReference>
<feature type="domain" description="Aminoglycoside phosphotransferase" evidence="1">
    <location>
        <begin position="47"/>
        <end position="284"/>
    </location>
</feature>
<dbReference type="Gene3D" id="1.20.58.840">
    <property type="match status" value="1"/>
</dbReference>
<sequence length="335" mass="36779">MLPGMLTPLIGLPDEMLVAVLGGRWGFEVASLEYAPLGFGSHHWRVSGVGGRRWFVTVDELRPRTLGEPSAAAFERLRAALATARQLSAGGLDFVVAPIPDRDDEVVARIGEHYAVACYPLLAGRQFAWGEFRDDAHRRAAFDMIVAVHSAPVAAVARADDFTVAHRDEFDWALAGERVDRGPYAEPMAELIASAADEIRAAWRRYDDLAVTARTADPVLTHGEPHAGNTMLTPEGWRLIDWDTALLAPPERDLWDLDPGDGSLLRDYAAATGVTPRPDLLDLYRLRWDLTDAAEYVHRFRHPHTDSADAAESWKGLCENISRLTGAAPARATTS</sequence>
<evidence type="ECO:0000259" key="1">
    <source>
        <dbReference type="Pfam" id="PF01636"/>
    </source>
</evidence>
<accession>A0A7G1L035</accession>
<proteinExistence type="predicted"/>
<gene>
    <name evidence="2" type="ORF">NWFMUON74_64760</name>
</gene>
<dbReference type="Pfam" id="PF01636">
    <property type="entry name" value="APH"/>
    <property type="match status" value="1"/>
</dbReference>
<name>A0A7G1L035_9NOCA</name>
<dbReference type="SUPFAM" id="SSF56112">
    <property type="entry name" value="Protein kinase-like (PK-like)"/>
    <property type="match status" value="1"/>
</dbReference>
<evidence type="ECO:0000313" key="2">
    <source>
        <dbReference type="EMBL" id="BCK58704.1"/>
    </source>
</evidence>
<dbReference type="InterPro" id="IPR002575">
    <property type="entry name" value="Aminoglycoside_PTrfase"/>
</dbReference>
<dbReference type="Gene3D" id="3.30.200.20">
    <property type="entry name" value="Phosphorylase Kinase, domain 1"/>
    <property type="match status" value="1"/>
</dbReference>
<dbReference type="AlphaFoldDB" id="A0A7G1L035"/>
<dbReference type="EMBL" id="AP023396">
    <property type="protein sequence ID" value="BCK58704.1"/>
    <property type="molecule type" value="Genomic_DNA"/>
</dbReference>
<organism evidence="2 3">
    <name type="scientific">Nocardia wallacei</name>
    <dbReference type="NCBI Taxonomy" id="480035"/>
    <lineage>
        <taxon>Bacteria</taxon>
        <taxon>Bacillati</taxon>
        <taxon>Actinomycetota</taxon>
        <taxon>Actinomycetes</taxon>
        <taxon>Mycobacteriales</taxon>
        <taxon>Nocardiaceae</taxon>
        <taxon>Nocardia</taxon>
    </lineage>
</organism>
<protein>
    <recommendedName>
        <fullName evidence="1">Aminoglycoside phosphotransferase domain-containing protein</fullName>
    </recommendedName>
</protein>
<evidence type="ECO:0000313" key="3">
    <source>
        <dbReference type="Proteomes" id="UP000516173"/>
    </source>
</evidence>
<keyword evidence="3" id="KW-1185">Reference proteome</keyword>